<protein>
    <recommendedName>
        <fullName evidence="3">Gag-pol polyprotein</fullName>
    </recommendedName>
</protein>
<evidence type="ECO:0008006" key="3">
    <source>
        <dbReference type="Google" id="ProtNLM"/>
    </source>
</evidence>
<comment type="caution">
    <text evidence="1">The sequence shown here is derived from an EMBL/GenBank/DDBJ whole genome shotgun (WGS) entry which is preliminary data.</text>
</comment>
<dbReference type="AlphaFoldDB" id="A0AAN8Y7W0"/>
<gene>
    <name evidence="1" type="ORF">RDI58_019742</name>
</gene>
<proteinExistence type="predicted"/>
<evidence type="ECO:0000313" key="2">
    <source>
        <dbReference type="Proteomes" id="UP001371456"/>
    </source>
</evidence>
<accession>A0AAN8Y7W0</accession>
<dbReference type="EMBL" id="JBANQN010000008">
    <property type="protein sequence ID" value="KAK6781946.1"/>
    <property type="molecule type" value="Genomic_DNA"/>
</dbReference>
<sequence>MLLGPQIPKKKGATQVSTPPVVPTVVHVQGPNATAHSTVQEEAVGSRVHDFLHMNPPVFIGSRVTEDPQRFIDKMNTILRVMHISETEVVDLAFYQPKDSQFLGMRYGWTLGNKMLLQQFGRSSLEPL</sequence>
<dbReference type="Proteomes" id="UP001371456">
    <property type="component" value="Unassembled WGS sequence"/>
</dbReference>
<organism evidence="1 2">
    <name type="scientific">Solanum bulbocastanum</name>
    <name type="common">Wild potato</name>
    <dbReference type="NCBI Taxonomy" id="147425"/>
    <lineage>
        <taxon>Eukaryota</taxon>
        <taxon>Viridiplantae</taxon>
        <taxon>Streptophyta</taxon>
        <taxon>Embryophyta</taxon>
        <taxon>Tracheophyta</taxon>
        <taxon>Spermatophyta</taxon>
        <taxon>Magnoliopsida</taxon>
        <taxon>eudicotyledons</taxon>
        <taxon>Gunneridae</taxon>
        <taxon>Pentapetalae</taxon>
        <taxon>asterids</taxon>
        <taxon>lamiids</taxon>
        <taxon>Solanales</taxon>
        <taxon>Solanaceae</taxon>
        <taxon>Solanoideae</taxon>
        <taxon>Solaneae</taxon>
        <taxon>Solanum</taxon>
    </lineage>
</organism>
<evidence type="ECO:0000313" key="1">
    <source>
        <dbReference type="EMBL" id="KAK6781946.1"/>
    </source>
</evidence>
<name>A0AAN8Y7W0_SOLBU</name>
<keyword evidence="2" id="KW-1185">Reference proteome</keyword>
<reference evidence="1 2" key="1">
    <citation type="submission" date="2024-02" db="EMBL/GenBank/DDBJ databases">
        <title>de novo genome assembly of Solanum bulbocastanum strain 11H21.</title>
        <authorList>
            <person name="Hosaka A.J."/>
        </authorList>
    </citation>
    <scope>NUCLEOTIDE SEQUENCE [LARGE SCALE GENOMIC DNA]</scope>
    <source>
        <tissue evidence="1">Young leaves</tissue>
    </source>
</reference>